<sequence length="217" mass="21964">MRAMRAAAFAAVCVVMSSTTHILLSRTPLPLPVIAVVALAVFAVAYALGGRERGFVSIAAALIPLELASDTLFNAGQHTCYGPGGGPVTGSWRSLHEAIICGNGAGTGPFGAGSFGGGSLAERTAASAARLPVSPWLLLTAHVAVGLVAGWLLRSGEAWLHRSLRAVFRPLLVALAALTGSVPGPPARPVAARTPGAPALPLLLHSLVRRGPPVLAA</sequence>
<name>A0ABU7P6W8_9ACTN</name>
<organism evidence="2 3">
    <name type="scientific">Actinacidiphila polyblastidii</name>
    <dbReference type="NCBI Taxonomy" id="3110430"/>
    <lineage>
        <taxon>Bacteria</taxon>
        <taxon>Bacillati</taxon>
        <taxon>Actinomycetota</taxon>
        <taxon>Actinomycetes</taxon>
        <taxon>Kitasatosporales</taxon>
        <taxon>Streptomycetaceae</taxon>
        <taxon>Actinacidiphila</taxon>
    </lineage>
</organism>
<keyword evidence="1" id="KW-0812">Transmembrane</keyword>
<evidence type="ECO:0000313" key="3">
    <source>
        <dbReference type="Proteomes" id="UP001344658"/>
    </source>
</evidence>
<dbReference type="EMBL" id="JAZEWV010000003">
    <property type="protein sequence ID" value="MEE4541565.1"/>
    <property type="molecule type" value="Genomic_DNA"/>
</dbReference>
<comment type="caution">
    <text evidence="2">The sequence shown here is derived from an EMBL/GenBank/DDBJ whole genome shotgun (WGS) entry which is preliminary data.</text>
</comment>
<proteinExistence type="predicted"/>
<dbReference type="Proteomes" id="UP001344658">
    <property type="component" value="Unassembled WGS sequence"/>
</dbReference>
<gene>
    <name evidence="2" type="ORF">V2S66_06220</name>
</gene>
<keyword evidence="1" id="KW-1133">Transmembrane helix</keyword>
<protein>
    <recommendedName>
        <fullName evidence="4">Integral membrane protein</fullName>
    </recommendedName>
</protein>
<dbReference type="RefSeq" id="WP_330793463.1">
    <property type="nucleotide sequence ID" value="NZ_JAZEWV010000003.1"/>
</dbReference>
<keyword evidence="3" id="KW-1185">Reference proteome</keyword>
<accession>A0ABU7P6W8</accession>
<evidence type="ECO:0000256" key="1">
    <source>
        <dbReference type="SAM" id="Phobius"/>
    </source>
</evidence>
<feature type="transmembrane region" description="Helical" evidence="1">
    <location>
        <begin position="29"/>
        <end position="48"/>
    </location>
</feature>
<feature type="transmembrane region" description="Helical" evidence="1">
    <location>
        <begin position="136"/>
        <end position="154"/>
    </location>
</feature>
<evidence type="ECO:0000313" key="2">
    <source>
        <dbReference type="EMBL" id="MEE4541565.1"/>
    </source>
</evidence>
<evidence type="ECO:0008006" key="4">
    <source>
        <dbReference type="Google" id="ProtNLM"/>
    </source>
</evidence>
<keyword evidence="1" id="KW-0472">Membrane</keyword>
<reference evidence="2 3" key="1">
    <citation type="submission" date="2023-12" db="EMBL/GenBank/DDBJ databases">
        <title>Streptomyces sp. V4-01.</title>
        <authorList>
            <person name="Somphong A."/>
            <person name="Phongsopitanun W."/>
        </authorList>
    </citation>
    <scope>NUCLEOTIDE SEQUENCE [LARGE SCALE GENOMIC DNA]</scope>
    <source>
        <strain evidence="2 3">V4-01</strain>
    </source>
</reference>